<feature type="compositionally biased region" description="Low complexity" evidence="1">
    <location>
        <begin position="162"/>
        <end position="189"/>
    </location>
</feature>
<keyword evidence="5" id="KW-1185">Reference proteome</keyword>
<dbReference type="Proteomes" id="UP001462640">
    <property type="component" value="Unassembled WGS sequence"/>
</dbReference>
<feature type="region of interest" description="Disordered" evidence="1">
    <location>
        <begin position="126"/>
        <end position="201"/>
    </location>
</feature>
<feature type="region of interest" description="Disordered" evidence="1">
    <location>
        <begin position="31"/>
        <end position="54"/>
    </location>
</feature>
<keyword evidence="2" id="KW-0732">Signal</keyword>
<dbReference type="InterPro" id="IPR025419">
    <property type="entry name" value="DUF4142"/>
</dbReference>
<dbReference type="Gene3D" id="1.20.1260.10">
    <property type="match status" value="1"/>
</dbReference>
<dbReference type="PANTHER" id="PTHR38593:SF1">
    <property type="entry name" value="BLR2558 PROTEIN"/>
    <property type="match status" value="1"/>
</dbReference>
<evidence type="ECO:0000256" key="1">
    <source>
        <dbReference type="SAM" id="MobiDB-lite"/>
    </source>
</evidence>
<organism evidence="4 5">
    <name type="scientific">Roseateles flavus</name>
    <dbReference type="NCBI Taxonomy" id="3149041"/>
    <lineage>
        <taxon>Bacteria</taxon>
        <taxon>Pseudomonadati</taxon>
        <taxon>Pseudomonadota</taxon>
        <taxon>Betaproteobacteria</taxon>
        <taxon>Burkholderiales</taxon>
        <taxon>Sphaerotilaceae</taxon>
        <taxon>Roseateles</taxon>
    </lineage>
</organism>
<gene>
    <name evidence="4" type="ORF">ABDJ40_15665</name>
</gene>
<proteinExistence type="predicted"/>
<dbReference type="EMBL" id="JBDPZC010000007">
    <property type="protein sequence ID" value="MEO3714203.1"/>
    <property type="molecule type" value="Genomic_DNA"/>
</dbReference>
<sequence>MKRSFRPPALTHLMVSWMAAVGTAAWALAGTADTPKEPGTRPHAASGPHSDGADAVLQTRQRAGNTGKATKSDQQFLSKAAAAGRAEVEMGRLGQMRAQSSEVKSFAERMVQDHTRVYGELQALGSSRGLLGPDDTGTTSTASSRSDRLMEAPPAAGIGARPSSSPGSNTASSSTATPGTGMPMGMGSADGPHPKLSASAQHSLDRLQGLNGAAFDREFMKQMVTDHKAAVADFQRAATSASDPEVKAFAQKTLPGLQEHLQLARSLSERLSASEHR</sequence>
<feature type="domain" description="DUF4142" evidence="3">
    <location>
        <begin position="194"/>
        <end position="267"/>
    </location>
</feature>
<evidence type="ECO:0000256" key="2">
    <source>
        <dbReference type="SAM" id="SignalP"/>
    </source>
</evidence>
<comment type="caution">
    <text evidence="4">The sequence shown here is derived from an EMBL/GenBank/DDBJ whole genome shotgun (WGS) entry which is preliminary data.</text>
</comment>
<dbReference type="Pfam" id="PF13628">
    <property type="entry name" value="DUF4142"/>
    <property type="match status" value="2"/>
</dbReference>
<dbReference type="PANTHER" id="PTHR38593">
    <property type="entry name" value="BLR2558 PROTEIN"/>
    <property type="match status" value="1"/>
</dbReference>
<name>A0ABV0GGK9_9BURK</name>
<evidence type="ECO:0000313" key="5">
    <source>
        <dbReference type="Proteomes" id="UP001462640"/>
    </source>
</evidence>
<evidence type="ECO:0000259" key="3">
    <source>
        <dbReference type="Pfam" id="PF13628"/>
    </source>
</evidence>
<feature type="domain" description="DUF4142" evidence="3">
    <location>
        <begin position="72"/>
        <end position="152"/>
    </location>
</feature>
<feature type="signal peptide" evidence="2">
    <location>
        <begin position="1"/>
        <end position="19"/>
    </location>
</feature>
<evidence type="ECO:0000313" key="4">
    <source>
        <dbReference type="EMBL" id="MEO3714203.1"/>
    </source>
</evidence>
<reference evidence="4 5" key="1">
    <citation type="submission" date="2024-05" db="EMBL/GenBank/DDBJ databases">
        <title>Roseateles sp. 2.12 16S ribosomal RNA gene Genome sequencing and assembly.</title>
        <authorList>
            <person name="Woo H."/>
        </authorList>
    </citation>
    <scope>NUCLEOTIDE SEQUENCE [LARGE SCALE GENOMIC DNA]</scope>
    <source>
        <strain evidence="4 5">2.12</strain>
    </source>
</reference>
<dbReference type="RefSeq" id="WP_347611276.1">
    <property type="nucleotide sequence ID" value="NZ_JBDPZC010000007.1"/>
</dbReference>
<dbReference type="InterPro" id="IPR012347">
    <property type="entry name" value="Ferritin-like"/>
</dbReference>
<feature type="chain" id="PRO_5045059322" evidence="2">
    <location>
        <begin position="20"/>
        <end position="277"/>
    </location>
</feature>
<accession>A0ABV0GGK9</accession>
<protein>
    <submittedName>
        <fullName evidence="4">DUF4142 domain-containing protein</fullName>
    </submittedName>
</protein>